<evidence type="ECO:0000313" key="3">
    <source>
        <dbReference type="Proteomes" id="UP000183974"/>
    </source>
</evidence>
<evidence type="ECO:0000256" key="1">
    <source>
        <dbReference type="SAM" id="SignalP"/>
    </source>
</evidence>
<dbReference type="Proteomes" id="UP000183974">
    <property type="component" value="Unassembled WGS sequence"/>
</dbReference>
<feature type="signal peptide" evidence="1">
    <location>
        <begin position="1"/>
        <end position="24"/>
    </location>
</feature>
<protein>
    <recommendedName>
        <fullName evidence="4">DUF2946 domain-containing protein</fullName>
    </recommendedName>
</protein>
<dbReference type="OrthoDB" id="7863585at2"/>
<gene>
    <name evidence="2" type="ORF">SAMN05444398_10952</name>
</gene>
<dbReference type="AlphaFoldDB" id="A0A1M7FMF9"/>
<name>A0A1M7FMF9_9RHOB</name>
<dbReference type="RefSeq" id="WP_073035523.1">
    <property type="nucleotide sequence ID" value="NZ_BMLR01000010.1"/>
</dbReference>
<sequence length="115" mass="11922">MRTTRSYLALALAFVLVLTGQSMALARTAPGPDGQIVLCTGTGPVAVLVDDQGQPIGPSHICPDCALSLFQALAETAPEIAAPTSWLRAHPIEFTLVFHSPAPRPAVARGPPQAA</sequence>
<proteinExistence type="predicted"/>
<evidence type="ECO:0008006" key="4">
    <source>
        <dbReference type="Google" id="ProtNLM"/>
    </source>
</evidence>
<accession>A0A1M7FMF9</accession>
<dbReference type="EMBL" id="FRBR01000009">
    <property type="protein sequence ID" value="SHM05282.1"/>
    <property type="molecule type" value="Genomic_DNA"/>
</dbReference>
<keyword evidence="1" id="KW-0732">Signal</keyword>
<evidence type="ECO:0000313" key="2">
    <source>
        <dbReference type="EMBL" id="SHM05282.1"/>
    </source>
</evidence>
<feature type="chain" id="PRO_5013246470" description="DUF2946 domain-containing protein" evidence="1">
    <location>
        <begin position="25"/>
        <end position="115"/>
    </location>
</feature>
<dbReference type="STRING" id="337701.SAMN05444398_10952"/>
<keyword evidence="3" id="KW-1185">Reference proteome</keyword>
<organism evidence="2 3">
    <name type="scientific">Roseovarius pacificus</name>
    <dbReference type="NCBI Taxonomy" id="337701"/>
    <lineage>
        <taxon>Bacteria</taxon>
        <taxon>Pseudomonadati</taxon>
        <taxon>Pseudomonadota</taxon>
        <taxon>Alphaproteobacteria</taxon>
        <taxon>Rhodobacterales</taxon>
        <taxon>Roseobacteraceae</taxon>
        <taxon>Roseovarius</taxon>
    </lineage>
</organism>
<reference evidence="2 3" key="1">
    <citation type="submission" date="2016-11" db="EMBL/GenBank/DDBJ databases">
        <authorList>
            <person name="Jaros S."/>
            <person name="Januszkiewicz K."/>
            <person name="Wedrychowicz H."/>
        </authorList>
    </citation>
    <scope>NUCLEOTIDE SEQUENCE [LARGE SCALE GENOMIC DNA]</scope>
    <source>
        <strain evidence="2 3">DSM 29589</strain>
    </source>
</reference>